<keyword evidence="2" id="KW-0812">Transmembrane</keyword>
<sequence>MTPADSSARRLVAGGTLFLALGALGVASAVPAGATRLLWANAQAWAADGDLVAGYSTAVSVGGETEDDAGAERLLGPLAEYAQVEGESRTLVNARGALSEAVVEQAVVRLGVNDLIDLGMIDLAGELGEPPAGAPEEEPRGSGPQDGPAERTPWEREPERESQQAEEPLPRTPPQIPTRGPTDAPEEDVVILGEEDSEPVSADGNAVEFTLTDVRASSAAAYGGETEASLEHGELTAFGEPVADFDGDHLSEETLEVLDEEGGTLTEVPVSVRFLANEDVFDDEEDAWDGKGVQSSLTVWVQVGDPELENGFVVDFADTRAVGSTHGSATPPGTDGPDEGQEEVTAPSKRLATAGGSLAALVAAAVVAVGGGAAATFLARKRTTAMDDRIED</sequence>
<evidence type="ECO:0000313" key="4">
    <source>
        <dbReference type="Proteomes" id="UP000598217"/>
    </source>
</evidence>
<feature type="region of interest" description="Disordered" evidence="1">
    <location>
        <begin position="323"/>
        <end position="347"/>
    </location>
</feature>
<keyword evidence="2" id="KW-0472">Membrane</keyword>
<dbReference type="RefSeq" id="WP_308428457.1">
    <property type="nucleotide sequence ID" value="NZ_BMXJ01000009.1"/>
</dbReference>
<gene>
    <name evidence="3" type="ORF">H4W79_000283</name>
</gene>
<protein>
    <recommendedName>
        <fullName evidence="5">Htaa protein</fullName>
    </recommendedName>
</protein>
<evidence type="ECO:0000256" key="2">
    <source>
        <dbReference type="SAM" id="Phobius"/>
    </source>
</evidence>
<feature type="transmembrane region" description="Helical" evidence="2">
    <location>
        <begin position="358"/>
        <end position="379"/>
    </location>
</feature>
<evidence type="ECO:0000256" key="1">
    <source>
        <dbReference type="SAM" id="MobiDB-lite"/>
    </source>
</evidence>
<accession>A0ABR9HAK2</accession>
<feature type="region of interest" description="Disordered" evidence="1">
    <location>
        <begin position="126"/>
        <end position="185"/>
    </location>
</feature>
<feature type="compositionally biased region" description="Basic and acidic residues" evidence="1">
    <location>
        <begin position="148"/>
        <end position="163"/>
    </location>
</feature>
<comment type="caution">
    <text evidence="3">The sequence shown here is derived from an EMBL/GenBank/DDBJ whole genome shotgun (WGS) entry which is preliminary data.</text>
</comment>
<dbReference type="EMBL" id="JADBDY010000001">
    <property type="protein sequence ID" value="MBE1456069.1"/>
    <property type="molecule type" value="Genomic_DNA"/>
</dbReference>
<reference evidence="3 4" key="1">
    <citation type="submission" date="2020-10" db="EMBL/GenBank/DDBJ databases">
        <title>Sequencing the genomes of 1000 actinobacteria strains.</title>
        <authorList>
            <person name="Klenk H.-P."/>
        </authorList>
    </citation>
    <scope>NUCLEOTIDE SEQUENCE [LARGE SCALE GENOMIC DNA]</scope>
    <source>
        <strain evidence="3 4">DSM 45157</strain>
    </source>
</reference>
<name>A0ABR9HAK2_9ACTN</name>
<evidence type="ECO:0000313" key="3">
    <source>
        <dbReference type="EMBL" id="MBE1456069.1"/>
    </source>
</evidence>
<dbReference type="Proteomes" id="UP000598217">
    <property type="component" value="Unassembled WGS sequence"/>
</dbReference>
<proteinExistence type="predicted"/>
<keyword evidence="2" id="KW-1133">Transmembrane helix</keyword>
<evidence type="ECO:0008006" key="5">
    <source>
        <dbReference type="Google" id="ProtNLM"/>
    </source>
</evidence>
<organism evidence="3 4">
    <name type="scientific">Nocardiopsis terrae</name>
    <dbReference type="NCBI Taxonomy" id="372655"/>
    <lineage>
        <taxon>Bacteria</taxon>
        <taxon>Bacillati</taxon>
        <taxon>Actinomycetota</taxon>
        <taxon>Actinomycetes</taxon>
        <taxon>Streptosporangiales</taxon>
        <taxon>Nocardiopsidaceae</taxon>
        <taxon>Nocardiopsis</taxon>
    </lineage>
</organism>
<keyword evidence="4" id="KW-1185">Reference proteome</keyword>